<dbReference type="InterPro" id="IPR010539">
    <property type="entry name" value="BaxI_1-like"/>
</dbReference>
<keyword evidence="1" id="KW-0472">Membrane</keyword>
<comment type="caution">
    <text evidence="2">The sequence shown here is derived from an EMBL/GenBank/DDBJ whole genome shotgun (WGS) entry which is preliminary data.</text>
</comment>
<feature type="transmembrane region" description="Helical" evidence="1">
    <location>
        <begin position="120"/>
        <end position="140"/>
    </location>
</feature>
<keyword evidence="1" id="KW-1133">Transmembrane helix</keyword>
<dbReference type="PANTHER" id="PTHR41282">
    <property type="entry name" value="CONSERVED TRANSMEMBRANE PROTEIN-RELATED"/>
    <property type="match status" value="1"/>
</dbReference>
<feature type="transmembrane region" description="Helical" evidence="1">
    <location>
        <begin position="36"/>
        <end position="54"/>
    </location>
</feature>
<protein>
    <submittedName>
        <fullName evidence="2">Bax inhibitor-1/YccA family protein</fullName>
    </submittedName>
</protein>
<feature type="transmembrane region" description="Helical" evidence="1">
    <location>
        <begin position="225"/>
        <end position="245"/>
    </location>
</feature>
<dbReference type="Pfam" id="PF12811">
    <property type="entry name" value="BaxI_1"/>
    <property type="match status" value="1"/>
</dbReference>
<feature type="transmembrane region" description="Helical" evidence="1">
    <location>
        <begin position="186"/>
        <end position="205"/>
    </location>
</feature>
<dbReference type="Proteomes" id="UP001501727">
    <property type="component" value="Unassembled WGS sequence"/>
</dbReference>
<gene>
    <name evidence="2" type="ORF">GCM10022229_14410</name>
</gene>
<sequence length="252" mass="26893">MRSGNPVLKESTFLDLGSGTVVSRADGGAMTLNGTIGKTATLLVLAVITAAFAWSKVEVTPDGMTGGLYVWGGLIGGFILAMVTVFKKEWAPVTAPMYALVEGFFLGGISAVFEARYPGIAFQAVMLTFGTLFALLMAYRSGLIKATENFKLGVVAATGGIALVYLATIVLGFFGVEIPMIHGNGLVGIGFSLFVVVIAALNLVLDFDFIETGVERGAPKYMEWYGAFGLMVTLVWLYIEFLRLLSKLQSRN</sequence>
<keyword evidence="3" id="KW-1185">Reference proteome</keyword>
<feature type="transmembrane region" description="Helical" evidence="1">
    <location>
        <begin position="152"/>
        <end position="174"/>
    </location>
</feature>
<dbReference type="EMBL" id="BAAAZU010000006">
    <property type="protein sequence ID" value="GAA3921793.1"/>
    <property type="molecule type" value="Genomic_DNA"/>
</dbReference>
<keyword evidence="1" id="KW-0812">Transmembrane</keyword>
<name>A0ABP7MF01_9GAMM</name>
<evidence type="ECO:0000313" key="3">
    <source>
        <dbReference type="Proteomes" id="UP001501727"/>
    </source>
</evidence>
<reference evidence="3" key="1">
    <citation type="journal article" date="2019" name="Int. J. Syst. Evol. Microbiol.">
        <title>The Global Catalogue of Microorganisms (GCM) 10K type strain sequencing project: providing services to taxonomists for standard genome sequencing and annotation.</title>
        <authorList>
            <consortium name="The Broad Institute Genomics Platform"/>
            <consortium name="The Broad Institute Genome Sequencing Center for Infectious Disease"/>
            <person name="Wu L."/>
            <person name="Ma J."/>
        </authorList>
    </citation>
    <scope>NUCLEOTIDE SEQUENCE [LARGE SCALE GENOMIC DNA]</scope>
    <source>
        <strain evidence="3">JCM 16916</strain>
    </source>
</reference>
<accession>A0ABP7MF01</accession>
<organism evidence="2 3">
    <name type="scientific">Luteimonas lutimaris</name>
    <dbReference type="NCBI Taxonomy" id="698645"/>
    <lineage>
        <taxon>Bacteria</taxon>
        <taxon>Pseudomonadati</taxon>
        <taxon>Pseudomonadota</taxon>
        <taxon>Gammaproteobacteria</taxon>
        <taxon>Lysobacterales</taxon>
        <taxon>Lysobacteraceae</taxon>
        <taxon>Luteimonas</taxon>
    </lineage>
</organism>
<evidence type="ECO:0000313" key="2">
    <source>
        <dbReference type="EMBL" id="GAA3921793.1"/>
    </source>
</evidence>
<feature type="transmembrane region" description="Helical" evidence="1">
    <location>
        <begin position="66"/>
        <end position="87"/>
    </location>
</feature>
<dbReference type="RefSeq" id="WP_344759293.1">
    <property type="nucleotide sequence ID" value="NZ_BAAAZU010000006.1"/>
</dbReference>
<dbReference type="PANTHER" id="PTHR41282:SF1">
    <property type="entry name" value="CONSERVED TRANSMEMBRANE PROTEIN-RELATED"/>
    <property type="match status" value="1"/>
</dbReference>
<dbReference type="PIRSF" id="PIRSF009160">
    <property type="entry name" value="UCP009160"/>
    <property type="match status" value="1"/>
</dbReference>
<evidence type="ECO:0000256" key="1">
    <source>
        <dbReference type="SAM" id="Phobius"/>
    </source>
</evidence>
<feature type="transmembrane region" description="Helical" evidence="1">
    <location>
        <begin position="93"/>
        <end position="113"/>
    </location>
</feature>
<proteinExistence type="predicted"/>